<comment type="caution">
    <text evidence="1">The sequence shown here is derived from an EMBL/GenBank/DDBJ whole genome shotgun (WGS) entry which is preliminary data.</text>
</comment>
<keyword evidence="2" id="KW-1185">Reference proteome</keyword>
<evidence type="ECO:0000313" key="1">
    <source>
        <dbReference type="EMBL" id="OJD11998.1"/>
    </source>
</evidence>
<dbReference type="Proteomes" id="UP000182235">
    <property type="component" value="Unassembled WGS sequence"/>
</dbReference>
<accession>A0A1J9P7B3</accession>
<dbReference type="EMBL" id="LGRN01000461">
    <property type="protein sequence ID" value="OJD11998.1"/>
    <property type="molecule type" value="Genomic_DNA"/>
</dbReference>
<reference evidence="1 2" key="1">
    <citation type="submission" date="2015-07" db="EMBL/GenBank/DDBJ databases">
        <title>Emmonsia species relationships and genome sequence.</title>
        <authorList>
            <consortium name="The Broad Institute Genomics Platform"/>
            <person name="Cuomo C.A."/>
            <person name="Munoz J.F."/>
            <person name="Imamovic A."/>
            <person name="Priest M.E."/>
            <person name="Young S."/>
            <person name="Clay O.K."/>
            <person name="McEwen J.G."/>
        </authorList>
    </citation>
    <scope>NUCLEOTIDE SEQUENCE [LARGE SCALE GENOMIC DNA]</scope>
    <source>
        <strain evidence="1 2">UAMH 9510</strain>
    </source>
</reference>
<gene>
    <name evidence="1" type="ORF">AJ78_07343</name>
</gene>
<proteinExistence type="predicted"/>
<organism evidence="1 2">
    <name type="scientific">Emergomyces pasteurianus Ep9510</name>
    <dbReference type="NCBI Taxonomy" id="1447872"/>
    <lineage>
        <taxon>Eukaryota</taxon>
        <taxon>Fungi</taxon>
        <taxon>Dikarya</taxon>
        <taxon>Ascomycota</taxon>
        <taxon>Pezizomycotina</taxon>
        <taxon>Eurotiomycetes</taxon>
        <taxon>Eurotiomycetidae</taxon>
        <taxon>Onygenales</taxon>
        <taxon>Ajellomycetaceae</taxon>
        <taxon>Emergomyces</taxon>
    </lineage>
</organism>
<dbReference type="OrthoDB" id="4176220at2759"/>
<dbReference type="VEuPathDB" id="FungiDB:AJ78_07343"/>
<name>A0A1J9P7B3_9EURO</name>
<evidence type="ECO:0000313" key="2">
    <source>
        <dbReference type="Proteomes" id="UP000182235"/>
    </source>
</evidence>
<protein>
    <submittedName>
        <fullName evidence="1">Uncharacterized protein</fullName>
    </submittedName>
</protein>
<dbReference type="AlphaFoldDB" id="A0A1J9P7B3"/>
<sequence>MFALRLLEDWRQRVIETFTPNTDDRPTYAELLDAFCNAVSVQLGLDACTRAFNLYSIPFTEGLELVEEVERALREDHGGVRPRDVLSFWLDQRGRWVRDHRTFATPEEKTAMVAIYERWKDKDRINEQFWGLMMDEPDHGGVRGFHFTHERAWKATRCLSDWLEKRKAGQVY</sequence>